<evidence type="ECO:0000313" key="2">
    <source>
        <dbReference type="EMBL" id="BBH92092.1"/>
    </source>
</evidence>
<organism evidence="2">
    <name type="scientific">Thermogemmatispora argillosa</name>
    <dbReference type="NCBI Taxonomy" id="2045280"/>
    <lineage>
        <taxon>Bacteria</taxon>
        <taxon>Bacillati</taxon>
        <taxon>Chloroflexota</taxon>
        <taxon>Ktedonobacteria</taxon>
        <taxon>Thermogemmatisporales</taxon>
        <taxon>Thermogemmatisporaceae</taxon>
        <taxon>Thermogemmatispora</taxon>
    </lineage>
</organism>
<reference evidence="2" key="1">
    <citation type="submission" date="2018-12" db="EMBL/GenBank/DDBJ databases">
        <title>Novel natural products biosynthetic potential of the class Ktedonobacteria.</title>
        <authorList>
            <person name="Zheng Y."/>
            <person name="Saitou A."/>
            <person name="Wang C.M."/>
            <person name="Toyoda A."/>
            <person name="Minakuchi Y."/>
            <person name="Sekiguchi Y."/>
            <person name="Ueda K."/>
            <person name="Takano H."/>
            <person name="Sakai Y."/>
            <person name="Yokota A."/>
            <person name="Yabe S."/>
        </authorList>
    </citation>
    <scope>NUCLEOTIDE SEQUENCE</scope>
    <source>
        <strain evidence="2">A3-2</strain>
    </source>
</reference>
<protein>
    <recommendedName>
        <fullName evidence="1">Pyridoxamine 5'-phosphate oxidase N-terminal domain-containing protein</fullName>
    </recommendedName>
</protein>
<dbReference type="InterPro" id="IPR012349">
    <property type="entry name" value="Split_barrel_FMN-bd"/>
</dbReference>
<dbReference type="PANTHER" id="PTHR40660:SF1">
    <property type="entry name" value="5'-PHOSPHATE OXIDASE PUTATIVE DOMAIN-CONTAINING PROTEIN-RELATED"/>
    <property type="match status" value="1"/>
</dbReference>
<dbReference type="InterPro" id="IPR011576">
    <property type="entry name" value="Pyridox_Oxase_N"/>
</dbReference>
<proteinExistence type="predicted"/>
<dbReference type="AlphaFoldDB" id="A0A455SYY0"/>
<dbReference type="EMBL" id="AP019377">
    <property type="protein sequence ID" value="BBH92092.1"/>
    <property type="molecule type" value="Genomic_DNA"/>
</dbReference>
<dbReference type="PANTHER" id="PTHR40660">
    <property type="entry name" value="5'-PHOSPHATE OXIDASE PUTATIVE DOMAIN-CONTAINING PROTEIN-RELATED"/>
    <property type="match status" value="1"/>
</dbReference>
<name>A0A455SYY0_9CHLR</name>
<accession>A0A455SYY0</accession>
<dbReference type="Pfam" id="PF01243">
    <property type="entry name" value="PNPOx_N"/>
    <property type="match status" value="1"/>
</dbReference>
<gene>
    <name evidence="2" type="ORF">KTA_02910</name>
</gene>
<dbReference type="Gene3D" id="2.30.110.10">
    <property type="entry name" value="Electron Transport, Fmn-binding Protein, Chain A"/>
    <property type="match status" value="1"/>
</dbReference>
<sequence>MQRARAVRLTEEMKRVVDEQRLAFVATVCPDGTPNLSPKGTIAVWDDSHLIFADICSPGTIANLKERPVLEINVVDPVARKGYRFKGTATVHGEGPLFEQMLAFYRQRGTRSPIQHIVLITVEQASPLLSPAYDQGETEQQIASRWLARWKRLYRERYGPVVPLER</sequence>
<feature type="domain" description="Pyridoxamine 5'-phosphate oxidase N-terminal" evidence="1">
    <location>
        <begin position="9"/>
        <end position="125"/>
    </location>
</feature>
<dbReference type="SUPFAM" id="SSF50475">
    <property type="entry name" value="FMN-binding split barrel"/>
    <property type="match status" value="1"/>
</dbReference>
<evidence type="ECO:0000259" key="1">
    <source>
        <dbReference type="Pfam" id="PF01243"/>
    </source>
</evidence>